<dbReference type="Pfam" id="PF02357">
    <property type="entry name" value="NusG"/>
    <property type="match status" value="1"/>
</dbReference>
<dbReference type="InterPro" id="IPR006645">
    <property type="entry name" value="NGN-like_dom"/>
</dbReference>
<evidence type="ECO:0000313" key="6">
    <source>
        <dbReference type="Proteomes" id="UP000320042"/>
    </source>
</evidence>
<dbReference type="InterPro" id="IPR043425">
    <property type="entry name" value="NusG-like"/>
</dbReference>
<reference evidence="5 6" key="1">
    <citation type="submission" date="2019-07" db="EMBL/GenBank/DDBJ databases">
        <authorList>
            <person name="Kim J."/>
        </authorList>
    </citation>
    <scope>NUCLEOTIDE SEQUENCE [LARGE SCALE GENOMIC DNA]</scope>
    <source>
        <strain evidence="6">dk17</strain>
    </source>
</reference>
<dbReference type="Proteomes" id="UP000320042">
    <property type="component" value="Unassembled WGS sequence"/>
</dbReference>
<dbReference type="EMBL" id="VOEJ01000005">
    <property type="protein sequence ID" value="TWR28859.1"/>
    <property type="molecule type" value="Genomic_DNA"/>
</dbReference>
<sequence length="172" mass="19770">MKSPNDPNWMVLYTRSKWEKKVNRLLNDQNIVAYCPLVKTSKKWVDRQKVVEIPLFNSYIFVYARHLDLEKIVQTTGVVTYISYCGKPAIVRGQDIENIRAMVNKYHDLQAIPLQNLNIGDEAAILSGPWNNYQGAIQKINGKSVVMILKSMNYALTIRTDLQTLTPISKRN</sequence>
<evidence type="ECO:0000256" key="1">
    <source>
        <dbReference type="ARBA" id="ARBA00022814"/>
    </source>
</evidence>
<dbReference type="PANTHER" id="PTHR30265">
    <property type="entry name" value="RHO-INTERACTING TRANSCRIPTION TERMINATION FACTOR NUSG"/>
    <property type="match status" value="1"/>
</dbReference>
<dbReference type="SUPFAM" id="SSF82679">
    <property type="entry name" value="N-utilization substance G protein NusG, N-terminal domain"/>
    <property type="match status" value="1"/>
</dbReference>
<dbReference type="OrthoDB" id="9796143at2"/>
<evidence type="ECO:0000256" key="2">
    <source>
        <dbReference type="ARBA" id="ARBA00023015"/>
    </source>
</evidence>
<dbReference type="PANTHER" id="PTHR30265:SF4">
    <property type="entry name" value="KOW MOTIF FAMILY PROTEIN, EXPRESSED"/>
    <property type="match status" value="1"/>
</dbReference>
<gene>
    <name evidence="5" type="ORF">FPZ43_11350</name>
</gene>
<feature type="domain" description="NusG-like N-terminal" evidence="4">
    <location>
        <begin position="6"/>
        <end position="103"/>
    </location>
</feature>
<comment type="caution">
    <text evidence="5">The sequence shown here is derived from an EMBL/GenBank/DDBJ whole genome shotgun (WGS) entry which is preliminary data.</text>
</comment>
<name>A0A563UC78_9SPHI</name>
<keyword evidence="2" id="KW-0805">Transcription regulation</keyword>
<proteinExistence type="predicted"/>
<keyword evidence="6" id="KW-1185">Reference proteome</keyword>
<dbReference type="InterPro" id="IPR036735">
    <property type="entry name" value="NGN_dom_sf"/>
</dbReference>
<dbReference type="GO" id="GO:0031564">
    <property type="term" value="P:transcription antitermination"/>
    <property type="evidence" value="ECO:0007669"/>
    <property type="project" value="UniProtKB-KW"/>
</dbReference>
<accession>A0A563UC78</accession>
<dbReference type="NCBIfam" id="NF033644">
    <property type="entry name" value="antiterm_UpxY"/>
    <property type="match status" value="1"/>
</dbReference>
<protein>
    <submittedName>
        <fullName evidence="5">UpxY family transcription antiterminator</fullName>
    </submittedName>
</protein>
<dbReference type="RefSeq" id="WP_146382044.1">
    <property type="nucleotide sequence ID" value="NZ_VOEJ01000005.1"/>
</dbReference>
<organism evidence="5 6">
    <name type="scientific">Mucilaginibacter pallidiroseus</name>
    <dbReference type="NCBI Taxonomy" id="2599295"/>
    <lineage>
        <taxon>Bacteria</taxon>
        <taxon>Pseudomonadati</taxon>
        <taxon>Bacteroidota</taxon>
        <taxon>Sphingobacteriia</taxon>
        <taxon>Sphingobacteriales</taxon>
        <taxon>Sphingobacteriaceae</taxon>
        <taxon>Mucilaginibacter</taxon>
    </lineage>
</organism>
<dbReference type="SMART" id="SM00738">
    <property type="entry name" value="NGN"/>
    <property type="match status" value="1"/>
</dbReference>
<dbReference type="Gene3D" id="3.30.70.940">
    <property type="entry name" value="NusG, N-terminal domain"/>
    <property type="match status" value="1"/>
</dbReference>
<keyword evidence="1" id="KW-0889">Transcription antitermination</keyword>
<keyword evidence="3" id="KW-0804">Transcription</keyword>
<dbReference type="CDD" id="cd09895">
    <property type="entry name" value="NGN_SP_UpxY"/>
    <property type="match status" value="1"/>
</dbReference>
<evidence type="ECO:0000259" key="4">
    <source>
        <dbReference type="SMART" id="SM00738"/>
    </source>
</evidence>
<evidence type="ECO:0000313" key="5">
    <source>
        <dbReference type="EMBL" id="TWR28859.1"/>
    </source>
</evidence>
<dbReference type="AlphaFoldDB" id="A0A563UC78"/>
<evidence type="ECO:0000256" key="3">
    <source>
        <dbReference type="ARBA" id="ARBA00023163"/>
    </source>
</evidence>
<dbReference type="GO" id="GO:0006354">
    <property type="term" value="P:DNA-templated transcription elongation"/>
    <property type="evidence" value="ECO:0007669"/>
    <property type="project" value="InterPro"/>
</dbReference>